<evidence type="ECO:0000313" key="10">
    <source>
        <dbReference type="Proteomes" id="UP000254437"/>
    </source>
</evidence>
<dbReference type="Proteomes" id="UP000092607">
    <property type="component" value="Unassembled WGS sequence"/>
</dbReference>
<dbReference type="EMBL" id="UGQC01000001">
    <property type="protein sequence ID" value="STZ00685.1"/>
    <property type="molecule type" value="Genomic_DNA"/>
</dbReference>
<reference evidence="2" key="3">
    <citation type="submission" date="2017-03" db="EMBL/GenBank/DDBJ databases">
        <authorList>
            <person name="Afonso C.L."/>
            <person name="Miller P.J."/>
            <person name="Scott M.A."/>
            <person name="Spackman E."/>
            <person name="Goraichik I."/>
            <person name="Dimitrov K.M."/>
            <person name="Suarez D.L."/>
            <person name="Swayne D.E."/>
        </authorList>
    </citation>
    <scope>NUCLEOTIDE SEQUENCE</scope>
    <source>
        <strain evidence="2">CCUG 4441</strain>
    </source>
</reference>
<evidence type="ECO:0000313" key="1">
    <source>
        <dbReference type="EMBL" id="OBX59242.1"/>
    </source>
</evidence>
<dbReference type="PANTHER" id="PTHR36152:SF5">
    <property type="entry name" value="PROTEIN HCP1"/>
    <property type="match status" value="1"/>
</dbReference>
<dbReference type="STRING" id="477.A9309_11715"/>
<evidence type="ECO:0000313" key="2">
    <source>
        <dbReference type="EMBL" id="OPH36130.1"/>
    </source>
</evidence>
<dbReference type="AlphaFoldDB" id="A0A1B8PV87"/>
<accession>A0A1B8PV87</accession>
<dbReference type="Proteomes" id="UP000191025">
    <property type="component" value="Unassembled WGS sequence"/>
</dbReference>
<dbReference type="PANTHER" id="PTHR36152">
    <property type="entry name" value="CYTOPLASMIC PROTEIN-RELATED"/>
    <property type="match status" value="1"/>
</dbReference>
<evidence type="ECO:0000313" key="4">
    <source>
        <dbReference type="EMBL" id="STZ00726.1"/>
    </source>
</evidence>
<evidence type="ECO:0000313" key="3">
    <source>
        <dbReference type="EMBL" id="STZ00685.1"/>
    </source>
</evidence>
<dbReference type="OrthoDB" id="4865570at2"/>
<proteinExistence type="predicted"/>
<dbReference type="InterPro" id="IPR036624">
    <property type="entry name" value="Hcp1-lik_sf"/>
</dbReference>
<evidence type="ECO:0000313" key="6">
    <source>
        <dbReference type="EMBL" id="STZ62736.1"/>
    </source>
</evidence>
<dbReference type="EMBL" id="LZMS01000115">
    <property type="protein sequence ID" value="OBX59242.1"/>
    <property type="molecule type" value="Genomic_DNA"/>
</dbReference>
<dbReference type="Pfam" id="PF05638">
    <property type="entry name" value="T6SS_HCP"/>
    <property type="match status" value="1"/>
</dbReference>
<dbReference type="Proteomes" id="UP000254107">
    <property type="component" value="Unassembled WGS sequence"/>
</dbReference>
<gene>
    <name evidence="6" type="primary">hcp1</name>
    <name evidence="3" type="synonym">hcp1_1</name>
    <name evidence="4" type="synonym">hcp1_2</name>
    <name evidence="5" type="synonym">hcp1_3</name>
    <name evidence="1" type="ORF">A9309_11715</name>
    <name evidence="2" type="ORF">B5J94_07670</name>
    <name evidence="6" type="ORF">NCTC10359_01138</name>
    <name evidence="3" type="ORF">NCTC7911_02095</name>
    <name evidence="4" type="ORF">NCTC7911_02136</name>
    <name evidence="5" type="ORF">NCTC7911_02148</name>
</gene>
<dbReference type="InterPro" id="IPR053165">
    <property type="entry name" value="HSI-I_assembly_Hcp1"/>
</dbReference>
<reference evidence="1 7" key="1">
    <citation type="submission" date="2016-06" db="EMBL/GenBank/DDBJ databases">
        <title>Draft genome of Moraxella lacunata CCUG 57757A.</title>
        <authorList>
            <person name="Salva-Serra F."/>
            <person name="Engstrom-Jakobsson H."/>
            <person name="Thorell K."/>
            <person name="Gonzales-Siles L."/>
            <person name="Karlsson R."/>
            <person name="Boulund F."/>
            <person name="Engstrand L."/>
            <person name="Kristiansson E."/>
            <person name="Moore E."/>
        </authorList>
    </citation>
    <scope>NUCLEOTIDE SEQUENCE [LARGE SCALE GENOMIC DNA]</scope>
    <source>
        <strain evidence="1 7">CCUG 57757A</strain>
    </source>
</reference>
<reference evidence="8" key="2">
    <citation type="submission" date="2017-03" db="EMBL/GenBank/DDBJ databases">
        <title>Draft genome sequence of Moraxella equi CCUG 4950T type strain.</title>
        <authorList>
            <person name="Salva-Serra F."/>
            <person name="Engstrom-Jakobsson H."/>
            <person name="Thorell K."/>
            <person name="Jaen-Luchoro D."/>
            <person name="Gonzales-Siles L."/>
            <person name="Karlsson R."/>
            <person name="Yazdan S."/>
            <person name="Boulund F."/>
            <person name="Johnning A."/>
            <person name="Engstrand L."/>
            <person name="Kristiansson E."/>
            <person name="Moore E."/>
        </authorList>
    </citation>
    <scope>NUCLEOTIDE SEQUENCE [LARGE SCALE GENOMIC DNA]</scope>
    <source>
        <strain evidence="8">CCUG 4441</strain>
    </source>
</reference>
<dbReference type="EMBL" id="MXAN01000052">
    <property type="protein sequence ID" value="OPH36130.1"/>
    <property type="molecule type" value="Genomic_DNA"/>
</dbReference>
<organism evidence="1 7">
    <name type="scientific">Moraxella lacunata</name>
    <dbReference type="NCBI Taxonomy" id="477"/>
    <lineage>
        <taxon>Bacteria</taxon>
        <taxon>Pseudomonadati</taxon>
        <taxon>Pseudomonadota</taxon>
        <taxon>Gammaproteobacteria</taxon>
        <taxon>Moraxellales</taxon>
        <taxon>Moraxellaceae</taxon>
        <taxon>Moraxella</taxon>
    </lineage>
</organism>
<evidence type="ECO:0000313" key="8">
    <source>
        <dbReference type="Proteomes" id="UP000191025"/>
    </source>
</evidence>
<name>A0A1B8PV87_MORLA</name>
<dbReference type="InterPro" id="IPR008514">
    <property type="entry name" value="T6SS_Hcp"/>
</dbReference>
<dbReference type="Gene3D" id="2.30.110.20">
    <property type="entry name" value="Hcp1-like"/>
    <property type="match status" value="1"/>
</dbReference>
<dbReference type="EMBL" id="UGQC01000001">
    <property type="protein sequence ID" value="STZ00726.1"/>
    <property type="molecule type" value="Genomic_DNA"/>
</dbReference>
<dbReference type="EMBL" id="UGQC01000001">
    <property type="protein sequence ID" value="STZ00738.1"/>
    <property type="molecule type" value="Genomic_DNA"/>
</dbReference>
<dbReference type="SUPFAM" id="SSF141452">
    <property type="entry name" value="Hcp1-like"/>
    <property type="match status" value="1"/>
</dbReference>
<evidence type="ECO:0000313" key="5">
    <source>
        <dbReference type="EMBL" id="STZ00738.1"/>
    </source>
</evidence>
<sequence length="161" mass="17445">MAIDIFLKIDGVNGESKDAGHKDWIDVHNFTWGASQPATLTTGGGGGAGKVNFQDLKVTAAIDKAAPTVLKHSAIGRHIPKVEISVCKAGGEQIEYSRITLEDVMVTGVEFVGSKDNEVLYVNYSFQAVKIKNQYWEQTERGGRGAETQMGYDIKQNKAIG</sequence>
<evidence type="ECO:0000313" key="7">
    <source>
        <dbReference type="Proteomes" id="UP000092607"/>
    </source>
</evidence>
<reference evidence="9 10" key="4">
    <citation type="submission" date="2018-06" db="EMBL/GenBank/DDBJ databases">
        <authorList>
            <consortium name="Pathogen Informatics"/>
            <person name="Doyle S."/>
        </authorList>
    </citation>
    <scope>NUCLEOTIDE SEQUENCE [LARGE SCALE GENOMIC DNA]</scope>
    <source>
        <strain evidence="6 10">NCTC10359</strain>
        <strain evidence="3 9">NCTC7911</strain>
    </source>
</reference>
<evidence type="ECO:0000313" key="9">
    <source>
        <dbReference type="Proteomes" id="UP000254107"/>
    </source>
</evidence>
<dbReference type="EMBL" id="UGQU01000002">
    <property type="protein sequence ID" value="STZ62736.1"/>
    <property type="molecule type" value="Genomic_DNA"/>
</dbReference>
<dbReference type="Proteomes" id="UP000254437">
    <property type="component" value="Unassembled WGS sequence"/>
</dbReference>
<dbReference type="GeneID" id="302270685"/>
<dbReference type="RefSeq" id="WP_062500990.1">
    <property type="nucleotide sequence ID" value="NZ_JARDJM010000069.1"/>
</dbReference>
<dbReference type="NCBIfam" id="TIGR03344">
    <property type="entry name" value="VI_effect_Hcp1"/>
    <property type="match status" value="1"/>
</dbReference>
<keyword evidence="9" id="KW-1185">Reference proteome</keyword>
<protein>
    <submittedName>
        <fullName evidence="2">Hcp1 family type VI secretion system effector</fullName>
    </submittedName>
    <submittedName>
        <fullName evidence="3">Hemolysin-coregulated protein (Uncharacterized)</fullName>
    </submittedName>
</protein>